<organism evidence="2 3">
    <name type="scientific">Desulfobaculum xiamenense</name>
    <dbReference type="NCBI Taxonomy" id="995050"/>
    <lineage>
        <taxon>Bacteria</taxon>
        <taxon>Pseudomonadati</taxon>
        <taxon>Thermodesulfobacteriota</taxon>
        <taxon>Desulfovibrionia</taxon>
        <taxon>Desulfovibrionales</taxon>
        <taxon>Desulfovibrionaceae</taxon>
        <taxon>Desulfobaculum</taxon>
    </lineage>
</organism>
<evidence type="ECO:0000313" key="3">
    <source>
        <dbReference type="Proteomes" id="UP000580856"/>
    </source>
</evidence>
<dbReference type="Pfam" id="PF01206">
    <property type="entry name" value="TusA"/>
    <property type="match status" value="1"/>
</dbReference>
<dbReference type="EMBL" id="JAATJA010000001">
    <property type="protein sequence ID" value="NJB66824.1"/>
    <property type="molecule type" value="Genomic_DNA"/>
</dbReference>
<dbReference type="Gene3D" id="3.30.110.40">
    <property type="entry name" value="TusA-like domain"/>
    <property type="match status" value="1"/>
</dbReference>
<evidence type="ECO:0000259" key="1">
    <source>
        <dbReference type="Pfam" id="PF01206"/>
    </source>
</evidence>
<dbReference type="InterPro" id="IPR001455">
    <property type="entry name" value="TusA-like"/>
</dbReference>
<dbReference type="SUPFAM" id="SSF64307">
    <property type="entry name" value="SirA-like"/>
    <property type="match status" value="1"/>
</dbReference>
<dbReference type="Pfam" id="PF02635">
    <property type="entry name" value="DsrE"/>
    <property type="match status" value="1"/>
</dbReference>
<dbReference type="InterPro" id="IPR003787">
    <property type="entry name" value="Sulphur_relay_DsrE/F-like"/>
</dbReference>
<gene>
    <name evidence="2" type="ORF">GGQ74_000464</name>
</gene>
<reference evidence="2 3" key="1">
    <citation type="submission" date="2020-03" db="EMBL/GenBank/DDBJ databases">
        <title>Genomic Encyclopedia of Type Strains, Phase IV (KMG-IV): sequencing the most valuable type-strain genomes for metagenomic binning, comparative biology and taxonomic classification.</title>
        <authorList>
            <person name="Goeker M."/>
        </authorList>
    </citation>
    <scope>NUCLEOTIDE SEQUENCE [LARGE SCALE GENOMIC DNA]</scope>
    <source>
        <strain evidence="2 3">DSM 24233</strain>
    </source>
</reference>
<name>A0A846QNM7_9BACT</name>
<dbReference type="AlphaFoldDB" id="A0A846QNM7"/>
<dbReference type="NCBIfam" id="TIGR03527">
    <property type="entry name" value="selenium_YedF"/>
    <property type="match status" value="1"/>
</dbReference>
<dbReference type="Proteomes" id="UP000580856">
    <property type="component" value="Unassembled WGS sequence"/>
</dbReference>
<dbReference type="InterPro" id="IPR036868">
    <property type="entry name" value="TusA-like_sf"/>
</dbReference>
<accession>A0A846QNM7</accession>
<comment type="caution">
    <text evidence="2">The sequence shown here is derived from an EMBL/GenBank/DDBJ whole genome shotgun (WGS) entry which is preliminary data.</text>
</comment>
<feature type="domain" description="UPF0033" evidence="1">
    <location>
        <begin position="5"/>
        <end position="70"/>
    </location>
</feature>
<dbReference type="RefSeq" id="WP_167939924.1">
    <property type="nucleotide sequence ID" value="NZ_JAATJA010000001.1"/>
</dbReference>
<dbReference type="CDD" id="cd03421">
    <property type="entry name" value="SirA_like_N"/>
    <property type="match status" value="1"/>
</dbReference>
<protein>
    <submittedName>
        <fullName evidence="2">Selenium metabolism protein YedF</fullName>
    </submittedName>
</protein>
<proteinExistence type="predicted"/>
<dbReference type="SUPFAM" id="SSF75169">
    <property type="entry name" value="DsrEFH-like"/>
    <property type="match status" value="1"/>
</dbReference>
<evidence type="ECO:0000313" key="2">
    <source>
        <dbReference type="EMBL" id="NJB66824.1"/>
    </source>
</evidence>
<dbReference type="InterPro" id="IPR019870">
    <property type="entry name" value="Se_metab_YedF"/>
</dbReference>
<keyword evidence="3" id="KW-1185">Reference proteome</keyword>
<sequence length="212" mass="22704">MTRRILDCKGLACPQPVLNARKLVETEQPAEFAVIVDNEAARENVGRFIATRGYETSVENVDGGWAVVGRRAAESSDAAPSPAGACPVCRPMSADEMAALEQKVTVFIQRDVLGSGDDALGEKLMLNFLATLPEFGPELWRVVLVNGGVRLTVADNPCCEKIKALEEMGATILVCGTCLDHFGLLDRKAVGETTNMLDVVTSLQLATKVITV</sequence>
<dbReference type="InterPro" id="IPR027396">
    <property type="entry name" value="DsrEFH-like"/>
</dbReference>